<dbReference type="Gene3D" id="3.40.50.10320">
    <property type="entry name" value="LmbE-like"/>
    <property type="match status" value="1"/>
</dbReference>
<dbReference type="AlphaFoldDB" id="A0A1R4IGP1"/>
<keyword evidence="3" id="KW-1185">Reference proteome</keyword>
<accession>A0A1R4IGP1</accession>
<keyword evidence="1" id="KW-0862">Zinc</keyword>
<dbReference type="EMBL" id="FUKQ01000007">
    <property type="protein sequence ID" value="SJN19007.1"/>
    <property type="molecule type" value="Genomic_DNA"/>
</dbReference>
<evidence type="ECO:0000313" key="2">
    <source>
        <dbReference type="EMBL" id="SJN19007.1"/>
    </source>
</evidence>
<dbReference type="STRING" id="1255658.FM114_01760"/>
<evidence type="ECO:0000313" key="3">
    <source>
        <dbReference type="Proteomes" id="UP000188342"/>
    </source>
</evidence>
<organism evidence="2 3">
    <name type="scientific">Luteococcus japonicus LSP_Lj1</name>
    <dbReference type="NCBI Taxonomy" id="1255658"/>
    <lineage>
        <taxon>Bacteria</taxon>
        <taxon>Bacillati</taxon>
        <taxon>Actinomycetota</taxon>
        <taxon>Actinomycetes</taxon>
        <taxon>Propionibacteriales</taxon>
        <taxon>Propionibacteriaceae</taxon>
        <taxon>Luteococcus</taxon>
    </lineage>
</organism>
<dbReference type="InterPro" id="IPR024078">
    <property type="entry name" value="LmbE-like_dom_sf"/>
</dbReference>
<dbReference type="Pfam" id="PF02585">
    <property type="entry name" value="PIG-L"/>
    <property type="match status" value="1"/>
</dbReference>
<proteinExistence type="predicted"/>
<dbReference type="GO" id="GO:0016811">
    <property type="term" value="F:hydrolase activity, acting on carbon-nitrogen (but not peptide) bonds, in linear amides"/>
    <property type="evidence" value="ECO:0007669"/>
    <property type="project" value="TreeGrafter"/>
</dbReference>
<dbReference type="SUPFAM" id="SSF102588">
    <property type="entry name" value="LmbE-like"/>
    <property type="match status" value="1"/>
</dbReference>
<dbReference type="OrthoDB" id="158614at2"/>
<dbReference type="PANTHER" id="PTHR12993:SF26">
    <property type="entry name" value="1D-MYO-INOSITOL 2-ACETAMIDO-2-DEOXY-ALPHA-D-GLUCOPYRANOSIDE DEACETYLASE"/>
    <property type="match status" value="1"/>
</dbReference>
<dbReference type="GO" id="GO:0016137">
    <property type="term" value="P:glycoside metabolic process"/>
    <property type="evidence" value="ECO:0007669"/>
    <property type="project" value="UniProtKB-ARBA"/>
</dbReference>
<reference evidence="2 3" key="1">
    <citation type="submission" date="2017-02" db="EMBL/GenBank/DDBJ databases">
        <authorList>
            <person name="Peterson S.W."/>
        </authorList>
    </citation>
    <scope>NUCLEOTIDE SEQUENCE [LARGE SCALE GENOMIC DNA]</scope>
    <source>
        <strain evidence="2 3">LSP_Lj1</strain>
    </source>
</reference>
<gene>
    <name evidence="2" type="ORF">FM114_01760</name>
</gene>
<protein>
    <submittedName>
        <fullName evidence="2">N-acetyl-1-D-myo-inosityl-2-amino-2-deoxy-alpha-D-glucopyranoside deacetylase MshB</fullName>
    </submittedName>
</protein>
<dbReference type="Proteomes" id="UP000188342">
    <property type="component" value="Unassembled WGS sequence"/>
</dbReference>
<evidence type="ECO:0000256" key="1">
    <source>
        <dbReference type="ARBA" id="ARBA00022833"/>
    </source>
</evidence>
<sequence length="266" mass="29141">MSTIVFFHAHPDDEASGTAGSMARAVQQGDRVIVVFATNGDHGEVPDDLREGETIVDRRRAEAQASAEVIGTHRVEWLGYTDSGMTGWEMNDAPGAFHGADLDEAAARLARILDEEEADVLVGYDWHGNYGHPDHVKGHPVTYRAAALARRRPRILEVTINRDLTARMMQAAQDAGMDMAFDPAGPADDGNPMGTPEKEIHWAVDVADQASTKRRALLCHASQKSDVGMITGFPENVFRQMFGMEFYREHGNPNGMVTGWPFTPLG</sequence>
<name>A0A1R4IGP1_9ACTN</name>
<dbReference type="InterPro" id="IPR003737">
    <property type="entry name" value="GlcNAc_PI_deacetylase-related"/>
</dbReference>
<dbReference type="RefSeq" id="WP_094763482.1">
    <property type="nucleotide sequence ID" value="NZ_FUKQ01000007.1"/>
</dbReference>
<dbReference type="PANTHER" id="PTHR12993">
    <property type="entry name" value="N-ACETYLGLUCOSAMINYL-PHOSPHATIDYLINOSITOL DE-N-ACETYLASE-RELATED"/>
    <property type="match status" value="1"/>
</dbReference>